<reference evidence="1 2" key="1">
    <citation type="journal article" date="2008" name="Virology">
        <title>Characterization of Pseudomonas chlororaphis myovirus 201varphi2-1 via genomic sequencing, mass spectrometry, and electron microscopy.</title>
        <authorList>
            <person name="Thomas J.A."/>
            <person name="Rolando M.R."/>
            <person name="Carroll C.A."/>
            <person name="Shen P.S."/>
            <person name="Belnap D.M."/>
            <person name="Weintraub S.T."/>
            <person name="Serwer P."/>
            <person name="Hardies S.C."/>
        </authorList>
    </citation>
    <scope>NUCLEOTIDE SEQUENCE</scope>
</reference>
<dbReference type="RefSeq" id="YP_001956827.1">
    <property type="nucleotide sequence ID" value="NC_010821.1"/>
</dbReference>
<organismHost>
    <name type="scientific">Pseudomonas chlororaphis</name>
    <dbReference type="NCBI Taxonomy" id="587753"/>
</organismHost>
<sequence>MTRLSDVPLSELRTDEGWLISATGTRGKITAITSTTSGNQFKTRLRITWDNGLESYAKWPHECNNIQVDDRYQHILCKPYVNARVEELLANVDYLKQFEAE</sequence>
<proteinExistence type="predicted"/>
<organism evidence="1 2">
    <name type="scientific">Pseudomonas phage 201phi2-1</name>
    <name type="common">Pseudomonas chlororaphis phage 201phi2-1</name>
    <dbReference type="NCBI Taxonomy" id="198110"/>
    <lineage>
        <taxon>Viruses</taxon>
        <taxon>Duplodnaviria</taxon>
        <taxon>Heunggongvirae</taxon>
        <taxon>Uroviricota</taxon>
        <taxon>Caudoviricetes</taxon>
        <taxon>Chimalliviridae</taxon>
        <taxon>Serwervirus</taxon>
        <taxon>Serwervirus 201phi21</taxon>
    </lineage>
</organism>
<evidence type="ECO:0000313" key="1">
    <source>
        <dbReference type="EMBL" id="ABY62935.1"/>
    </source>
</evidence>
<gene>
    <name evidence="1" type="ORF">201phi2-1p102</name>
</gene>
<protein>
    <submittedName>
        <fullName evidence="1">Uncharacterized protein</fullName>
    </submittedName>
</protein>
<keyword evidence="2" id="KW-1185">Reference proteome</keyword>
<dbReference type="Proteomes" id="UP000002421">
    <property type="component" value="Segment"/>
</dbReference>
<name>B3FIW6_BP201</name>
<evidence type="ECO:0000313" key="2">
    <source>
        <dbReference type="Proteomes" id="UP000002421"/>
    </source>
</evidence>
<accession>B3FIW6</accession>
<dbReference type="KEGG" id="vg:6372453"/>
<dbReference type="EMBL" id="EU197055">
    <property type="protein sequence ID" value="ABY62935.1"/>
    <property type="molecule type" value="Genomic_DNA"/>
</dbReference>